<dbReference type="AlphaFoldDB" id="A0AAV5FUZ0"/>
<dbReference type="InterPro" id="IPR017972">
    <property type="entry name" value="Cyt_P450_CS"/>
</dbReference>
<keyword evidence="6" id="KW-0408">Iron</keyword>
<reference evidence="7" key="2">
    <citation type="submission" date="2021-12" db="EMBL/GenBank/DDBJ databases">
        <title>Resequencing data analysis of finger millet.</title>
        <authorList>
            <person name="Hatakeyama M."/>
            <person name="Aluri S."/>
            <person name="Balachadran M.T."/>
            <person name="Sivarajan S.R."/>
            <person name="Poveda L."/>
            <person name="Shimizu-Inatsugi R."/>
            <person name="Schlapbach R."/>
            <person name="Sreeman S.M."/>
            <person name="Shimizu K.K."/>
        </authorList>
    </citation>
    <scope>NUCLEOTIDE SEQUENCE</scope>
</reference>
<keyword evidence="8" id="KW-1185">Reference proteome</keyword>
<dbReference type="GO" id="GO:0016709">
    <property type="term" value="F:oxidoreductase activity, acting on paired donors, with incorporation or reduction of molecular oxygen, NAD(P)H as one donor, and incorporation of one atom of oxygen"/>
    <property type="evidence" value="ECO:0007669"/>
    <property type="project" value="TreeGrafter"/>
</dbReference>
<evidence type="ECO:0000313" key="8">
    <source>
        <dbReference type="Proteomes" id="UP001054889"/>
    </source>
</evidence>
<keyword evidence="6" id="KW-0349">Heme</keyword>
<dbReference type="InterPro" id="IPR051103">
    <property type="entry name" value="Plant_metabolite_P450s"/>
</dbReference>
<evidence type="ECO:0000256" key="3">
    <source>
        <dbReference type="ARBA" id="ARBA00022723"/>
    </source>
</evidence>
<dbReference type="PANTHER" id="PTHR24298:SF389">
    <property type="entry name" value="OS04G0128400 PROTEIN"/>
    <property type="match status" value="1"/>
</dbReference>
<organism evidence="7 8">
    <name type="scientific">Eleusine coracana subsp. coracana</name>
    <dbReference type="NCBI Taxonomy" id="191504"/>
    <lineage>
        <taxon>Eukaryota</taxon>
        <taxon>Viridiplantae</taxon>
        <taxon>Streptophyta</taxon>
        <taxon>Embryophyta</taxon>
        <taxon>Tracheophyta</taxon>
        <taxon>Spermatophyta</taxon>
        <taxon>Magnoliopsida</taxon>
        <taxon>Liliopsida</taxon>
        <taxon>Poales</taxon>
        <taxon>Poaceae</taxon>
        <taxon>PACMAD clade</taxon>
        <taxon>Chloridoideae</taxon>
        <taxon>Cynodonteae</taxon>
        <taxon>Eleusininae</taxon>
        <taxon>Eleusine</taxon>
    </lineage>
</organism>
<comment type="caution">
    <text evidence="7">The sequence shown here is derived from an EMBL/GenBank/DDBJ whole genome shotgun (WGS) entry which is preliminary data.</text>
</comment>
<comment type="subcellular location">
    <subcellularLocation>
        <location evidence="1">Membrane</location>
        <topology evidence="1">Single-pass membrane protein</topology>
    </subcellularLocation>
</comment>
<evidence type="ECO:0000256" key="1">
    <source>
        <dbReference type="ARBA" id="ARBA00004167"/>
    </source>
</evidence>
<keyword evidence="4" id="KW-1133">Transmembrane helix</keyword>
<protein>
    <submittedName>
        <fullName evidence="7">Uncharacterized protein</fullName>
    </submittedName>
</protein>
<dbReference type="Proteomes" id="UP001054889">
    <property type="component" value="Unassembled WGS sequence"/>
</dbReference>
<dbReference type="GO" id="GO:0016020">
    <property type="term" value="C:membrane"/>
    <property type="evidence" value="ECO:0007669"/>
    <property type="project" value="UniProtKB-SubCell"/>
</dbReference>
<evidence type="ECO:0000313" key="7">
    <source>
        <dbReference type="EMBL" id="GJN38385.1"/>
    </source>
</evidence>
<proteinExistence type="inferred from homology"/>
<dbReference type="InterPro" id="IPR001128">
    <property type="entry name" value="Cyt_P450"/>
</dbReference>
<dbReference type="SUPFAM" id="SSF48264">
    <property type="entry name" value="Cytochrome P450"/>
    <property type="match status" value="1"/>
</dbReference>
<dbReference type="PROSITE" id="PS00086">
    <property type="entry name" value="CYTOCHROME_P450"/>
    <property type="match status" value="1"/>
</dbReference>
<dbReference type="GO" id="GO:0020037">
    <property type="term" value="F:heme binding"/>
    <property type="evidence" value="ECO:0007669"/>
    <property type="project" value="InterPro"/>
</dbReference>
<reference evidence="7" key="1">
    <citation type="journal article" date="2018" name="DNA Res.">
        <title>Multiple hybrid de novo genome assembly of finger millet, an orphan allotetraploid crop.</title>
        <authorList>
            <person name="Hatakeyama M."/>
            <person name="Aluri S."/>
            <person name="Balachadran M.T."/>
            <person name="Sivarajan S.R."/>
            <person name="Patrignani A."/>
            <person name="Gruter S."/>
            <person name="Poveda L."/>
            <person name="Shimizu-Inatsugi R."/>
            <person name="Baeten J."/>
            <person name="Francoijs K.J."/>
            <person name="Nataraja K.N."/>
            <person name="Reddy Y.A.N."/>
            <person name="Phadnis S."/>
            <person name="Ravikumar R.L."/>
            <person name="Schlapbach R."/>
            <person name="Sreeman S.M."/>
            <person name="Shimizu K.K."/>
        </authorList>
    </citation>
    <scope>NUCLEOTIDE SEQUENCE</scope>
</reference>
<dbReference type="EMBL" id="BQKI01000096">
    <property type="protein sequence ID" value="GJN38385.1"/>
    <property type="molecule type" value="Genomic_DNA"/>
</dbReference>
<keyword evidence="6" id="KW-0503">Monooxygenase</keyword>
<sequence length="125" mass="13965">MMMHHAPAIHNALQEFFDEEPLIGEEFYCLIGRNKDARTDPDEFVFRSDSLPAAKGSGLWVSGHPGSKEKIKMMPFGAGRRYCPGAGQGVLHVKMFLAVLVHEFEWTHDGCGVDLTLTISISRIY</sequence>
<keyword evidence="6" id="KW-0560">Oxidoreductase</keyword>
<dbReference type="PANTHER" id="PTHR24298">
    <property type="entry name" value="FLAVONOID 3'-MONOOXYGENASE-RELATED"/>
    <property type="match status" value="1"/>
</dbReference>
<gene>
    <name evidence="7" type="primary">gb27421</name>
    <name evidence="7" type="ORF">PR202_gb27421</name>
</gene>
<keyword evidence="5" id="KW-0472">Membrane</keyword>
<dbReference type="GO" id="GO:0005506">
    <property type="term" value="F:iron ion binding"/>
    <property type="evidence" value="ECO:0007669"/>
    <property type="project" value="InterPro"/>
</dbReference>
<evidence type="ECO:0000256" key="4">
    <source>
        <dbReference type="ARBA" id="ARBA00022989"/>
    </source>
</evidence>
<accession>A0AAV5FUZ0</accession>
<keyword evidence="2" id="KW-0812">Transmembrane</keyword>
<comment type="similarity">
    <text evidence="6">Belongs to the cytochrome P450 family.</text>
</comment>
<evidence type="ECO:0000256" key="2">
    <source>
        <dbReference type="ARBA" id="ARBA00022692"/>
    </source>
</evidence>
<evidence type="ECO:0000256" key="6">
    <source>
        <dbReference type="RuleBase" id="RU000461"/>
    </source>
</evidence>
<evidence type="ECO:0000256" key="5">
    <source>
        <dbReference type="ARBA" id="ARBA00023136"/>
    </source>
</evidence>
<dbReference type="Pfam" id="PF00067">
    <property type="entry name" value="p450"/>
    <property type="match status" value="1"/>
</dbReference>
<keyword evidence="3 6" id="KW-0479">Metal-binding</keyword>
<name>A0AAV5FUZ0_ELECO</name>
<dbReference type="Gene3D" id="1.10.630.10">
    <property type="entry name" value="Cytochrome P450"/>
    <property type="match status" value="1"/>
</dbReference>
<dbReference type="InterPro" id="IPR036396">
    <property type="entry name" value="Cyt_P450_sf"/>
</dbReference>